<dbReference type="Proteomes" id="UP000198897">
    <property type="component" value="Unassembled WGS sequence"/>
</dbReference>
<dbReference type="Pfam" id="PF01476">
    <property type="entry name" value="LysM"/>
    <property type="match status" value="1"/>
</dbReference>
<dbReference type="AlphaFoldDB" id="A0A1I2PPL4"/>
<protein>
    <submittedName>
        <fullName evidence="3">N-acetylmuramoyl-L-alanine amidase</fullName>
    </submittedName>
</protein>
<evidence type="ECO:0000313" key="3">
    <source>
        <dbReference type="EMBL" id="SFG17540.1"/>
    </source>
</evidence>
<dbReference type="RefSeq" id="WP_089752645.1">
    <property type="nucleotide sequence ID" value="NZ_FOOG01000026.1"/>
</dbReference>
<proteinExistence type="predicted"/>
<dbReference type="InterPro" id="IPR011105">
    <property type="entry name" value="Cell_wall_hydrolase_SleB"/>
</dbReference>
<reference evidence="4" key="1">
    <citation type="submission" date="2016-10" db="EMBL/GenBank/DDBJ databases">
        <authorList>
            <person name="Varghese N."/>
            <person name="Submissions S."/>
        </authorList>
    </citation>
    <scope>NUCLEOTIDE SEQUENCE [LARGE SCALE GENOMIC DNA]</scope>
    <source>
        <strain evidence="4">FP5</strain>
    </source>
</reference>
<dbReference type="Gene3D" id="3.10.350.10">
    <property type="entry name" value="LysM domain"/>
    <property type="match status" value="1"/>
</dbReference>
<sequence length="193" mass="21305">MFKNLMVSLLVFAGIFTFAFPAKTEGAEETYTVQKGDSLYSIASNYGISTHQLKAVNDKWSSMIYPGEQLQMPVLPEKWEKDLLARLVEAEAKGESYAGKVGVATVVLNRVESNEFPNSIYGVVYDGIQFSPVLNGTIEQPASQESKQAVEEAVAYQGYDNESLFFYNPAKASSSYLSSKEVTTVIGNHVFLR</sequence>
<dbReference type="Pfam" id="PF07486">
    <property type="entry name" value="Hydrolase_2"/>
    <property type="match status" value="1"/>
</dbReference>
<dbReference type="GO" id="GO:0016787">
    <property type="term" value="F:hydrolase activity"/>
    <property type="evidence" value="ECO:0007669"/>
    <property type="project" value="InterPro"/>
</dbReference>
<gene>
    <name evidence="3" type="ORF">SAMN05216353_12657</name>
</gene>
<dbReference type="EMBL" id="FOOG01000026">
    <property type="protein sequence ID" value="SFG17540.1"/>
    <property type="molecule type" value="Genomic_DNA"/>
</dbReference>
<keyword evidence="4" id="KW-1185">Reference proteome</keyword>
<dbReference type="InterPro" id="IPR036779">
    <property type="entry name" value="LysM_dom_sf"/>
</dbReference>
<dbReference type="InterPro" id="IPR042047">
    <property type="entry name" value="SleB_dom1"/>
</dbReference>
<dbReference type="SUPFAM" id="SSF54106">
    <property type="entry name" value="LysM domain"/>
    <property type="match status" value="1"/>
</dbReference>
<feature type="chain" id="PRO_5038653712" evidence="1">
    <location>
        <begin position="20"/>
        <end position="193"/>
    </location>
</feature>
<dbReference type="OrthoDB" id="9785345at2"/>
<evidence type="ECO:0000313" key="4">
    <source>
        <dbReference type="Proteomes" id="UP000198897"/>
    </source>
</evidence>
<evidence type="ECO:0000256" key="1">
    <source>
        <dbReference type="SAM" id="SignalP"/>
    </source>
</evidence>
<feature type="domain" description="LysM" evidence="2">
    <location>
        <begin position="29"/>
        <end position="72"/>
    </location>
</feature>
<dbReference type="SMART" id="SM00257">
    <property type="entry name" value="LysM"/>
    <property type="match status" value="1"/>
</dbReference>
<accession>A0A1I2PPL4</accession>
<dbReference type="Gene3D" id="1.10.10.2520">
    <property type="entry name" value="Cell wall hydrolase SleB, domain 1"/>
    <property type="match status" value="1"/>
</dbReference>
<evidence type="ECO:0000259" key="2">
    <source>
        <dbReference type="PROSITE" id="PS51782"/>
    </source>
</evidence>
<dbReference type="CDD" id="cd00118">
    <property type="entry name" value="LysM"/>
    <property type="match status" value="1"/>
</dbReference>
<dbReference type="InterPro" id="IPR018392">
    <property type="entry name" value="LysM"/>
</dbReference>
<organism evidence="3 4">
    <name type="scientific">Halobacillus alkaliphilus</name>
    <dbReference type="NCBI Taxonomy" id="396056"/>
    <lineage>
        <taxon>Bacteria</taxon>
        <taxon>Bacillati</taxon>
        <taxon>Bacillota</taxon>
        <taxon>Bacilli</taxon>
        <taxon>Bacillales</taxon>
        <taxon>Bacillaceae</taxon>
        <taxon>Halobacillus</taxon>
    </lineage>
</organism>
<name>A0A1I2PPL4_9BACI</name>
<keyword evidence="1" id="KW-0732">Signal</keyword>
<dbReference type="Gene3D" id="6.20.240.60">
    <property type="match status" value="1"/>
</dbReference>
<dbReference type="PROSITE" id="PS51782">
    <property type="entry name" value="LYSM"/>
    <property type="match status" value="1"/>
</dbReference>
<feature type="signal peptide" evidence="1">
    <location>
        <begin position="1"/>
        <end position="19"/>
    </location>
</feature>